<evidence type="ECO:0000313" key="3">
    <source>
        <dbReference type="EMBL" id="ORY88114.1"/>
    </source>
</evidence>
<feature type="chain" id="PRO_5013050642" evidence="2">
    <location>
        <begin position="22"/>
        <end position="415"/>
    </location>
</feature>
<evidence type="ECO:0000313" key="4">
    <source>
        <dbReference type="Proteomes" id="UP000193467"/>
    </source>
</evidence>
<sequence length="415" mass="47112">MPRPLSRPPLLPTLFLSLALALTLTYLHPTATSHLEPLRQAWEPMHSAFEERVRPKLREVVEVWAGSPAFTTREGDLADQLSHVVFTPHPHSLPKCERSFIYRLHGSRPFAEEILRMMRSIAVAERMGYEVFVRSEGWKWGEWADYFIQPTQNCTLQGTPLWSERKGMNPSSTLFGGGSEPLAEAEVEGEGDSASSSDADSEDSEQQEEEEEEDYASPAWSSEAHIWDGTSDAYLTPLFLAHHTSPPRLHRLQQLELASYPPSPGRGPSLDLDGGESEIVPAEMGEAYRAMREVLERWWVLNPEIEENVRREVVQWGWEEEEREVVGVGVGLSDECPEERENKYSPLRTEQTLRVRRMQEVLKQWTVLSRKTDSLVVSQASEVGRLLTLLAGPEMIKAGRVLSVDVRWFPGTYYS</sequence>
<dbReference type="STRING" id="106004.A0A1Y2FXS7"/>
<organism evidence="3 4">
    <name type="scientific">Leucosporidium creatinivorum</name>
    <dbReference type="NCBI Taxonomy" id="106004"/>
    <lineage>
        <taxon>Eukaryota</taxon>
        <taxon>Fungi</taxon>
        <taxon>Dikarya</taxon>
        <taxon>Basidiomycota</taxon>
        <taxon>Pucciniomycotina</taxon>
        <taxon>Microbotryomycetes</taxon>
        <taxon>Leucosporidiales</taxon>
        <taxon>Leucosporidium</taxon>
    </lineage>
</organism>
<evidence type="ECO:0000256" key="1">
    <source>
        <dbReference type="SAM" id="MobiDB-lite"/>
    </source>
</evidence>
<accession>A0A1Y2FXS7</accession>
<feature type="region of interest" description="Disordered" evidence="1">
    <location>
        <begin position="159"/>
        <end position="219"/>
    </location>
</feature>
<keyword evidence="2" id="KW-0732">Signal</keyword>
<name>A0A1Y2FXS7_9BASI</name>
<proteinExistence type="predicted"/>
<dbReference type="Proteomes" id="UP000193467">
    <property type="component" value="Unassembled WGS sequence"/>
</dbReference>
<dbReference type="EMBL" id="MCGR01000012">
    <property type="protein sequence ID" value="ORY88114.1"/>
    <property type="molecule type" value="Genomic_DNA"/>
</dbReference>
<dbReference type="AlphaFoldDB" id="A0A1Y2FXS7"/>
<keyword evidence="4" id="KW-1185">Reference proteome</keyword>
<evidence type="ECO:0000256" key="2">
    <source>
        <dbReference type="SAM" id="SignalP"/>
    </source>
</evidence>
<protein>
    <submittedName>
        <fullName evidence="3">Uncharacterized protein</fullName>
    </submittedName>
</protein>
<dbReference type="InParanoid" id="A0A1Y2FXS7"/>
<gene>
    <name evidence="3" type="ORF">BCR35DRAFT_31932</name>
</gene>
<comment type="caution">
    <text evidence="3">The sequence shown here is derived from an EMBL/GenBank/DDBJ whole genome shotgun (WGS) entry which is preliminary data.</text>
</comment>
<dbReference type="OrthoDB" id="2526784at2759"/>
<reference evidence="3 4" key="1">
    <citation type="submission" date="2016-07" db="EMBL/GenBank/DDBJ databases">
        <title>Pervasive Adenine N6-methylation of Active Genes in Fungi.</title>
        <authorList>
            <consortium name="DOE Joint Genome Institute"/>
            <person name="Mondo S.J."/>
            <person name="Dannebaum R.O."/>
            <person name="Kuo R.C."/>
            <person name="Labutti K."/>
            <person name="Haridas S."/>
            <person name="Kuo A."/>
            <person name="Salamov A."/>
            <person name="Ahrendt S.R."/>
            <person name="Lipzen A."/>
            <person name="Sullivan W."/>
            <person name="Andreopoulos W.B."/>
            <person name="Clum A."/>
            <person name="Lindquist E."/>
            <person name="Daum C."/>
            <person name="Ramamoorthy G.K."/>
            <person name="Gryganskyi A."/>
            <person name="Culley D."/>
            <person name="Magnuson J.K."/>
            <person name="James T.Y."/>
            <person name="O'Malley M.A."/>
            <person name="Stajich J.E."/>
            <person name="Spatafora J.W."/>
            <person name="Visel A."/>
            <person name="Grigoriev I.V."/>
        </authorList>
    </citation>
    <scope>NUCLEOTIDE SEQUENCE [LARGE SCALE GENOMIC DNA]</scope>
    <source>
        <strain evidence="3 4">62-1032</strain>
    </source>
</reference>
<feature type="signal peptide" evidence="2">
    <location>
        <begin position="1"/>
        <end position="21"/>
    </location>
</feature>
<feature type="compositionally biased region" description="Acidic residues" evidence="1">
    <location>
        <begin position="199"/>
        <end position="215"/>
    </location>
</feature>